<dbReference type="Proteomes" id="UP000501705">
    <property type="component" value="Chromosome"/>
</dbReference>
<name>A0A6G9XWQ7_NOCBR</name>
<protein>
    <submittedName>
        <fullName evidence="1">Uncharacterized protein</fullName>
    </submittedName>
</protein>
<organism evidence="1 2">
    <name type="scientific">Nocardia brasiliensis</name>
    <dbReference type="NCBI Taxonomy" id="37326"/>
    <lineage>
        <taxon>Bacteria</taxon>
        <taxon>Bacillati</taxon>
        <taxon>Actinomycetota</taxon>
        <taxon>Actinomycetes</taxon>
        <taxon>Mycobacteriales</taxon>
        <taxon>Nocardiaceae</taxon>
        <taxon>Nocardia</taxon>
    </lineage>
</organism>
<dbReference type="EMBL" id="CP046171">
    <property type="protein sequence ID" value="QIS05297.1"/>
    <property type="molecule type" value="Genomic_DNA"/>
</dbReference>
<dbReference type="AlphaFoldDB" id="A0A6G9XWQ7"/>
<accession>A0A6G9XWQ7</accession>
<sequence>MVDAVDRTAEPGRISVTVDLHVTESTSPNDLRPVATEIARRLKRSSLATRISVLDVTNAGAPKPKYRTLLTDENFRDHPWDGTPSEAAELAVWRIVEPG</sequence>
<evidence type="ECO:0000313" key="1">
    <source>
        <dbReference type="EMBL" id="QIS05297.1"/>
    </source>
</evidence>
<proteinExistence type="predicted"/>
<gene>
    <name evidence="1" type="ORF">F5X71_25950</name>
</gene>
<reference evidence="1 2" key="1">
    <citation type="journal article" date="2019" name="ACS Chem. Biol.">
        <title>Identification and Mobilization of a Cryptic Antibiotic Biosynthesis Gene Locus from a Human-Pathogenic Nocardia Isolate.</title>
        <authorList>
            <person name="Herisse M."/>
            <person name="Ishida K."/>
            <person name="Porter J.L."/>
            <person name="Howden B."/>
            <person name="Hertweck C."/>
            <person name="Stinear T.P."/>
            <person name="Pidot S.J."/>
        </authorList>
    </citation>
    <scope>NUCLEOTIDE SEQUENCE [LARGE SCALE GENOMIC DNA]</scope>
    <source>
        <strain evidence="1 2">AUSMDU00024985</strain>
    </source>
</reference>
<evidence type="ECO:0000313" key="2">
    <source>
        <dbReference type="Proteomes" id="UP000501705"/>
    </source>
</evidence>
<dbReference type="RefSeq" id="WP_167464381.1">
    <property type="nucleotide sequence ID" value="NZ_CP046171.1"/>
</dbReference>